<keyword evidence="5" id="KW-0046">Antibiotic resistance</keyword>
<evidence type="ECO:0000256" key="1">
    <source>
        <dbReference type="ARBA" id="ARBA00006383"/>
    </source>
</evidence>
<comment type="caution">
    <text evidence="6">The sequence shown here is derived from an EMBL/GenBank/DDBJ whole genome shotgun (WGS) entry which is preliminary data.</text>
</comment>
<comment type="catalytic activity">
    <reaction evidence="5">
        <text>a 2-deoxystreptamine antibiotic + acetyl-CoA = an N(3)-acetyl-2-deoxystreptamine antibiotic + CoA + H(+)</text>
        <dbReference type="Rhea" id="RHEA:12665"/>
        <dbReference type="ChEBI" id="CHEBI:15378"/>
        <dbReference type="ChEBI" id="CHEBI:57287"/>
        <dbReference type="ChEBI" id="CHEBI:57288"/>
        <dbReference type="ChEBI" id="CHEBI:57921"/>
        <dbReference type="ChEBI" id="CHEBI:77452"/>
        <dbReference type="EC" id="2.3.1.81"/>
    </reaction>
</comment>
<accession>A0ABT0ML97</accession>
<evidence type="ECO:0000313" key="7">
    <source>
        <dbReference type="Proteomes" id="UP001431217"/>
    </source>
</evidence>
<evidence type="ECO:0000256" key="5">
    <source>
        <dbReference type="RuleBase" id="RU365031"/>
    </source>
</evidence>
<keyword evidence="3 5" id="KW-0808">Transferase</keyword>
<dbReference type="SUPFAM" id="SSF110710">
    <property type="entry name" value="TTHA0583/YokD-like"/>
    <property type="match status" value="1"/>
</dbReference>
<dbReference type="PANTHER" id="PTHR11104:SF0">
    <property type="entry name" value="SPBETA PROPHAGE-DERIVED AMINOGLYCOSIDE N(3')-ACETYLTRANSFERASE-LIKE PROTEIN YOKD"/>
    <property type="match status" value="1"/>
</dbReference>
<dbReference type="InterPro" id="IPR028345">
    <property type="entry name" value="Antibiotic_NAT-like"/>
</dbReference>
<evidence type="ECO:0000256" key="3">
    <source>
        <dbReference type="ARBA" id="ARBA00022679"/>
    </source>
</evidence>
<sequence>MNIDTRSRRELFAQLSALGVRPGGILVVHAAFSKLGPIEGGPEGLIAALRDALGPDGTLVMPSMSDDDEVPFDAKSTPCAGMGVVADTFWRMPGVMRSDNPHAFAAVGPMAARITATHPLDVPHGLDSPVGRVYELDGQVLLLGVGHDANTTVHLAENMAGARYLRPKHLIVLEDGTPLRYEYSELDHCCENFAKLDGWLDASGQQRRGIVGRAQARLMRSRDVVEAALLRLGQDQNVFLHPPCVCDECDEAHAASARSVGAASAASS</sequence>
<evidence type="ECO:0000256" key="2">
    <source>
        <dbReference type="ARBA" id="ARBA00012882"/>
    </source>
</evidence>
<evidence type="ECO:0000313" key="6">
    <source>
        <dbReference type="EMBL" id="MCL1635660.1"/>
    </source>
</evidence>
<proteinExistence type="inferred from homology"/>
<comment type="similarity">
    <text evidence="1 5">Belongs to the antibiotic N-acetyltransferase family.</text>
</comment>
<protein>
    <recommendedName>
        <fullName evidence="2 5">Aminoglycoside N(3)-acetyltransferase</fullName>
        <ecNumber evidence="5">2.3.1.-</ecNumber>
    </recommendedName>
</protein>
<reference evidence="6 7" key="1">
    <citation type="submission" date="2022-05" db="EMBL/GenBank/DDBJ databases">
        <title>Luteimonas sp. SX5, whole genome shotgun sequencing project.</title>
        <authorList>
            <person name="Zhao G."/>
            <person name="Shen L."/>
        </authorList>
    </citation>
    <scope>NUCLEOTIDE SEQUENCE [LARGE SCALE GENOMIC DNA]</scope>
    <source>
        <strain evidence="6 7">SX5</strain>
    </source>
</reference>
<gene>
    <name evidence="6" type="ORF">M2650_13610</name>
</gene>
<dbReference type="EC" id="2.3.1.-" evidence="5"/>
<name>A0ABT0ML97_9GAMM</name>
<evidence type="ECO:0000256" key="4">
    <source>
        <dbReference type="ARBA" id="ARBA00023315"/>
    </source>
</evidence>
<dbReference type="Pfam" id="PF02522">
    <property type="entry name" value="Antibiotic_NAT"/>
    <property type="match status" value="1"/>
</dbReference>
<keyword evidence="7" id="KW-1185">Reference proteome</keyword>
<dbReference type="InterPro" id="IPR003679">
    <property type="entry name" value="Amioglycoside_AcTrfase"/>
</dbReference>
<dbReference type="Proteomes" id="UP001431217">
    <property type="component" value="Unassembled WGS sequence"/>
</dbReference>
<keyword evidence="4 5" id="KW-0012">Acyltransferase</keyword>
<organism evidence="6 7">
    <name type="scientific">Luteimonas galliterrae</name>
    <dbReference type="NCBI Taxonomy" id="2940486"/>
    <lineage>
        <taxon>Bacteria</taxon>
        <taxon>Pseudomonadati</taxon>
        <taxon>Pseudomonadota</taxon>
        <taxon>Gammaproteobacteria</taxon>
        <taxon>Lysobacterales</taxon>
        <taxon>Lysobacteraceae</taxon>
        <taxon>Luteimonas</taxon>
    </lineage>
</organism>
<dbReference type="PANTHER" id="PTHR11104">
    <property type="entry name" value="AMINOGLYCOSIDE N3-ACETYLTRANSFERASE"/>
    <property type="match status" value="1"/>
</dbReference>
<dbReference type="EMBL" id="JAMBEP010000003">
    <property type="protein sequence ID" value="MCL1635660.1"/>
    <property type="molecule type" value="Genomic_DNA"/>
</dbReference>